<sequence>MRSDPFEGGPNLKFSFSRRSIYLESYTLHSTNVGSLSDINTLYSVIISLENSNVYRGRGSARGPAFGQRADRRRRGTKTPVGSRKTLYEFSVVFIDIESSFERIVGDLASTPNVNRSRRASRRPTADAQSYVDLA</sequence>
<dbReference type="AlphaFoldDB" id="A0A4C1UYA1"/>
<evidence type="ECO:0000256" key="1">
    <source>
        <dbReference type="SAM" id="MobiDB-lite"/>
    </source>
</evidence>
<evidence type="ECO:0000313" key="2">
    <source>
        <dbReference type="EMBL" id="GBP31473.1"/>
    </source>
</evidence>
<evidence type="ECO:0000313" key="3">
    <source>
        <dbReference type="Proteomes" id="UP000299102"/>
    </source>
</evidence>
<dbReference type="Proteomes" id="UP000299102">
    <property type="component" value="Unassembled WGS sequence"/>
</dbReference>
<reference evidence="2 3" key="1">
    <citation type="journal article" date="2019" name="Commun. Biol.">
        <title>The bagworm genome reveals a unique fibroin gene that provides high tensile strength.</title>
        <authorList>
            <person name="Kono N."/>
            <person name="Nakamura H."/>
            <person name="Ohtoshi R."/>
            <person name="Tomita M."/>
            <person name="Numata K."/>
            <person name="Arakawa K."/>
        </authorList>
    </citation>
    <scope>NUCLEOTIDE SEQUENCE [LARGE SCALE GENOMIC DNA]</scope>
</reference>
<proteinExistence type="predicted"/>
<gene>
    <name evidence="2" type="ORF">EVAR_17964_1</name>
</gene>
<dbReference type="EMBL" id="BGZK01000246">
    <property type="protein sequence ID" value="GBP31473.1"/>
    <property type="molecule type" value="Genomic_DNA"/>
</dbReference>
<feature type="region of interest" description="Disordered" evidence="1">
    <location>
        <begin position="114"/>
        <end position="135"/>
    </location>
</feature>
<name>A0A4C1UYA1_EUMVA</name>
<feature type="region of interest" description="Disordered" evidence="1">
    <location>
        <begin position="58"/>
        <end position="81"/>
    </location>
</feature>
<accession>A0A4C1UYA1</accession>
<protein>
    <submittedName>
        <fullName evidence="2">Uncharacterized protein</fullName>
    </submittedName>
</protein>
<organism evidence="2 3">
    <name type="scientific">Eumeta variegata</name>
    <name type="common">Bagworm moth</name>
    <name type="synonym">Eumeta japonica</name>
    <dbReference type="NCBI Taxonomy" id="151549"/>
    <lineage>
        <taxon>Eukaryota</taxon>
        <taxon>Metazoa</taxon>
        <taxon>Ecdysozoa</taxon>
        <taxon>Arthropoda</taxon>
        <taxon>Hexapoda</taxon>
        <taxon>Insecta</taxon>
        <taxon>Pterygota</taxon>
        <taxon>Neoptera</taxon>
        <taxon>Endopterygota</taxon>
        <taxon>Lepidoptera</taxon>
        <taxon>Glossata</taxon>
        <taxon>Ditrysia</taxon>
        <taxon>Tineoidea</taxon>
        <taxon>Psychidae</taxon>
        <taxon>Oiketicinae</taxon>
        <taxon>Eumeta</taxon>
    </lineage>
</organism>
<comment type="caution">
    <text evidence="2">The sequence shown here is derived from an EMBL/GenBank/DDBJ whole genome shotgun (WGS) entry which is preliminary data.</text>
</comment>
<keyword evidence="3" id="KW-1185">Reference proteome</keyword>